<protein>
    <submittedName>
        <fullName evidence="2">Uncharacterized protein</fullName>
    </submittedName>
</protein>
<reference evidence="3" key="1">
    <citation type="journal article" date="2015" name="PLoS Genet.">
        <title>Genome Sequence and Transcriptome Analyses of Chrysochromulina tobin: Metabolic Tools for Enhanced Algal Fitness in the Prominent Order Prymnesiales (Haptophyceae).</title>
        <authorList>
            <person name="Hovde B.T."/>
            <person name="Deodato C.R."/>
            <person name="Hunsperger H.M."/>
            <person name="Ryken S.A."/>
            <person name="Yost W."/>
            <person name="Jha R.K."/>
            <person name="Patterson J."/>
            <person name="Monnat R.J. Jr."/>
            <person name="Barlow S.B."/>
            <person name="Starkenburg S.R."/>
            <person name="Cattolico R.A."/>
        </authorList>
    </citation>
    <scope>NUCLEOTIDE SEQUENCE</scope>
    <source>
        <strain evidence="3">CCMP291</strain>
    </source>
</reference>
<gene>
    <name evidence="2" type="ORF">Ctob_010750</name>
</gene>
<dbReference type="AlphaFoldDB" id="A0A0M0JH49"/>
<keyword evidence="3" id="KW-1185">Reference proteome</keyword>
<name>A0A0M0JH49_9EUKA</name>
<accession>A0A0M0JH49</accession>
<evidence type="ECO:0000313" key="3">
    <source>
        <dbReference type="Proteomes" id="UP000037460"/>
    </source>
</evidence>
<evidence type="ECO:0000256" key="1">
    <source>
        <dbReference type="SAM" id="MobiDB-lite"/>
    </source>
</evidence>
<evidence type="ECO:0000313" key="2">
    <source>
        <dbReference type="EMBL" id="KOO25548.1"/>
    </source>
</evidence>
<organism evidence="2 3">
    <name type="scientific">Chrysochromulina tobinii</name>
    <dbReference type="NCBI Taxonomy" id="1460289"/>
    <lineage>
        <taxon>Eukaryota</taxon>
        <taxon>Haptista</taxon>
        <taxon>Haptophyta</taxon>
        <taxon>Prymnesiophyceae</taxon>
        <taxon>Prymnesiales</taxon>
        <taxon>Chrysochromulinaceae</taxon>
        <taxon>Chrysochromulina</taxon>
    </lineage>
</organism>
<feature type="non-terminal residue" evidence="2">
    <location>
        <position position="167"/>
    </location>
</feature>
<dbReference type="OrthoDB" id="10630225at2759"/>
<sequence>MSASTLASVFPNAAESWLYVIMEGEFGVPWTVAMTRSGVCCGRLHFKARMQQWALLETDAAEWRQVNVEAAIKLMLRTWGELRPPLTDQRWICFPYLSELPRSIMDLPARFAWGDINPHVLTAEMAAMHRPCQMAEASVQRDVRAIGACPPTGRSQLRGARRKRAAP</sequence>
<dbReference type="Proteomes" id="UP000037460">
    <property type="component" value="Unassembled WGS sequence"/>
</dbReference>
<comment type="caution">
    <text evidence="2">The sequence shown here is derived from an EMBL/GenBank/DDBJ whole genome shotgun (WGS) entry which is preliminary data.</text>
</comment>
<feature type="region of interest" description="Disordered" evidence="1">
    <location>
        <begin position="148"/>
        <end position="167"/>
    </location>
</feature>
<proteinExistence type="predicted"/>
<dbReference type="EMBL" id="JWZX01002960">
    <property type="protein sequence ID" value="KOO25548.1"/>
    <property type="molecule type" value="Genomic_DNA"/>
</dbReference>